<name>A0A0J6FYW5_9BACL</name>
<accession>A0A0J6FYW5</accession>
<reference evidence="2" key="1">
    <citation type="submission" date="2015-06" db="EMBL/GenBank/DDBJ databases">
        <authorList>
            <person name="Liu B."/>
            <person name="Wang J."/>
            <person name="Zhu Y."/>
            <person name="Liu G."/>
            <person name="Chen Q."/>
            <person name="Zheng C."/>
            <person name="Che J."/>
            <person name="Ge C."/>
            <person name="Shi H."/>
            <person name="Pan Z."/>
            <person name="Liu X."/>
        </authorList>
    </citation>
    <scope>NUCLEOTIDE SEQUENCE [LARGE SCALE GENOMIC DNA]</scope>
    <source>
        <strain evidence="2">DSM 16346</strain>
    </source>
</reference>
<evidence type="ECO:0000256" key="1">
    <source>
        <dbReference type="SAM" id="MobiDB-lite"/>
    </source>
</evidence>
<dbReference type="AlphaFoldDB" id="A0A0J6FYW5"/>
<dbReference type="STRING" id="157733.AB986_01340"/>
<sequence>MLSMLFGCNDSNEAEESNNNSLPVDSSMADEKGTPVDVDRKVIQNIDWEVSETFNSGSFVMRGLPEKVAFIDEPFKENIGNKYMWHFWGDIPDGKLTVLAIKEGSNEIVPALIVSSFEDERHVWTSDSPAGPNNGADAHLPSNMKLNEKGKWALLVYLGENHVDNIVVEVN</sequence>
<comment type="caution">
    <text evidence="2">The sequence shown here is derived from an EMBL/GenBank/DDBJ whole genome shotgun (WGS) entry which is preliminary data.</text>
</comment>
<dbReference type="EMBL" id="LELK01000001">
    <property type="protein sequence ID" value="KMM39582.1"/>
    <property type="molecule type" value="Genomic_DNA"/>
</dbReference>
<dbReference type="Proteomes" id="UP000035996">
    <property type="component" value="Unassembled WGS sequence"/>
</dbReference>
<dbReference type="Pfam" id="PF16167">
    <property type="entry name" value="DUF4871"/>
    <property type="match status" value="1"/>
</dbReference>
<keyword evidence="3" id="KW-1185">Reference proteome</keyword>
<evidence type="ECO:0008006" key="4">
    <source>
        <dbReference type="Google" id="ProtNLM"/>
    </source>
</evidence>
<evidence type="ECO:0000313" key="2">
    <source>
        <dbReference type="EMBL" id="KMM39582.1"/>
    </source>
</evidence>
<organism evidence="2 3">
    <name type="scientific">Guptibacillus hwajinpoensis</name>
    <dbReference type="NCBI Taxonomy" id="208199"/>
    <lineage>
        <taxon>Bacteria</taxon>
        <taxon>Bacillati</taxon>
        <taxon>Bacillota</taxon>
        <taxon>Bacilli</taxon>
        <taxon>Bacillales</taxon>
        <taxon>Guptibacillaceae</taxon>
        <taxon>Guptibacillus</taxon>
    </lineage>
</organism>
<protein>
    <recommendedName>
        <fullName evidence="4">DUF4871 domain-containing protein</fullName>
    </recommendedName>
</protein>
<proteinExistence type="predicted"/>
<dbReference type="Gene3D" id="2.60.40.3830">
    <property type="match status" value="1"/>
</dbReference>
<feature type="region of interest" description="Disordered" evidence="1">
    <location>
        <begin position="7"/>
        <end position="33"/>
    </location>
</feature>
<evidence type="ECO:0000313" key="3">
    <source>
        <dbReference type="Proteomes" id="UP000035996"/>
    </source>
</evidence>
<gene>
    <name evidence="2" type="ORF">AB986_01340</name>
</gene>
<dbReference type="InterPro" id="IPR032366">
    <property type="entry name" value="DUF4871"/>
</dbReference>